<dbReference type="Proteomes" id="UP001596066">
    <property type="component" value="Unassembled WGS sequence"/>
</dbReference>
<keyword evidence="4" id="KW-1185">Reference proteome</keyword>
<evidence type="ECO:0000256" key="1">
    <source>
        <dbReference type="SAM" id="MobiDB-lite"/>
    </source>
</evidence>
<evidence type="ECO:0000313" key="4">
    <source>
        <dbReference type="Proteomes" id="UP001596066"/>
    </source>
</evidence>
<dbReference type="RefSeq" id="WP_346143458.1">
    <property type="nucleotide sequence ID" value="NZ_BAAAUA010000013.1"/>
</dbReference>
<evidence type="ECO:0000256" key="2">
    <source>
        <dbReference type="SAM" id="SignalP"/>
    </source>
</evidence>
<gene>
    <name evidence="3" type="ORF">ACFPZF_08390</name>
</gene>
<organism evidence="3 4">
    <name type="scientific">Kitasatospora cinereorecta</name>
    <dbReference type="NCBI Taxonomy" id="285560"/>
    <lineage>
        <taxon>Bacteria</taxon>
        <taxon>Bacillati</taxon>
        <taxon>Actinomycetota</taxon>
        <taxon>Actinomycetes</taxon>
        <taxon>Kitasatosporales</taxon>
        <taxon>Streptomycetaceae</taxon>
        <taxon>Kitasatospora</taxon>
    </lineage>
</organism>
<accession>A0ABW0VA64</accession>
<protein>
    <submittedName>
        <fullName evidence="3">Uncharacterized protein</fullName>
    </submittedName>
</protein>
<comment type="caution">
    <text evidence="3">The sequence shown here is derived from an EMBL/GenBank/DDBJ whole genome shotgun (WGS) entry which is preliminary data.</text>
</comment>
<keyword evidence="2" id="KW-0732">Signal</keyword>
<dbReference type="EMBL" id="JBHSOC010000011">
    <property type="protein sequence ID" value="MFC5641380.1"/>
    <property type="molecule type" value="Genomic_DNA"/>
</dbReference>
<feature type="signal peptide" evidence="2">
    <location>
        <begin position="1"/>
        <end position="26"/>
    </location>
</feature>
<feature type="chain" id="PRO_5046046263" evidence="2">
    <location>
        <begin position="27"/>
        <end position="78"/>
    </location>
</feature>
<feature type="compositionally biased region" description="Pro residues" evidence="1">
    <location>
        <begin position="63"/>
        <end position="78"/>
    </location>
</feature>
<reference evidence="4" key="1">
    <citation type="journal article" date="2019" name="Int. J. Syst. Evol. Microbiol.">
        <title>The Global Catalogue of Microorganisms (GCM) 10K type strain sequencing project: providing services to taxonomists for standard genome sequencing and annotation.</title>
        <authorList>
            <consortium name="The Broad Institute Genomics Platform"/>
            <consortium name="The Broad Institute Genome Sequencing Center for Infectious Disease"/>
            <person name="Wu L."/>
            <person name="Ma J."/>
        </authorList>
    </citation>
    <scope>NUCLEOTIDE SEQUENCE [LARGE SCALE GENOMIC DNA]</scope>
    <source>
        <strain evidence="4">CGMCC 4.1622</strain>
    </source>
</reference>
<feature type="region of interest" description="Disordered" evidence="1">
    <location>
        <begin position="28"/>
        <end position="78"/>
    </location>
</feature>
<proteinExistence type="predicted"/>
<sequence length="78" mass="7420">MRGPALFVGSLLAGLVLGTISGAAVARTADAPRQPPAIPASQPAQPGCATPPGPAKPAVTPSQPAPSPAPAPAPQLAV</sequence>
<name>A0ABW0VA64_9ACTN</name>
<evidence type="ECO:0000313" key="3">
    <source>
        <dbReference type="EMBL" id="MFC5641380.1"/>
    </source>
</evidence>